<dbReference type="AlphaFoldDB" id="A0A917PKQ6"/>
<evidence type="ECO:0000313" key="2">
    <source>
        <dbReference type="EMBL" id="GGJ82084.1"/>
    </source>
</evidence>
<sequence>MIHTATAKPKARMDEYTTREAAHPPPEPVRYSGPTTFVIAIDIDPSGNAPDKATTPYAVIEATKMRTLSSDRLGMAAIVAAAAAAIAQMTDETRTCVTPGG</sequence>
<dbReference type="Proteomes" id="UP000636956">
    <property type="component" value="Unassembled WGS sequence"/>
</dbReference>
<reference evidence="2" key="1">
    <citation type="journal article" date="2014" name="Int. J. Syst. Evol. Microbiol.">
        <title>Complete genome sequence of Corynebacterium casei LMG S-19264T (=DSM 44701T), isolated from a smear-ripened cheese.</title>
        <authorList>
            <consortium name="US DOE Joint Genome Institute (JGI-PGF)"/>
            <person name="Walter F."/>
            <person name="Albersmeier A."/>
            <person name="Kalinowski J."/>
            <person name="Ruckert C."/>
        </authorList>
    </citation>
    <scope>NUCLEOTIDE SEQUENCE</scope>
    <source>
        <strain evidence="2">CGMCC 1.8984</strain>
    </source>
</reference>
<evidence type="ECO:0000313" key="3">
    <source>
        <dbReference type="Proteomes" id="UP000636956"/>
    </source>
</evidence>
<proteinExistence type="predicted"/>
<gene>
    <name evidence="2" type="ORF">GCM10011372_20630</name>
</gene>
<keyword evidence="3" id="KW-1185">Reference proteome</keyword>
<dbReference type="EMBL" id="BMMD01000010">
    <property type="protein sequence ID" value="GGJ82084.1"/>
    <property type="molecule type" value="Genomic_DNA"/>
</dbReference>
<name>A0A917PKQ6_9MICO</name>
<feature type="region of interest" description="Disordered" evidence="1">
    <location>
        <begin position="1"/>
        <end position="33"/>
    </location>
</feature>
<reference evidence="2" key="2">
    <citation type="submission" date="2020-09" db="EMBL/GenBank/DDBJ databases">
        <authorList>
            <person name="Sun Q."/>
            <person name="Zhou Y."/>
        </authorList>
    </citation>
    <scope>NUCLEOTIDE SEQUENCE</scope>
    <source>
        <strain evidence="2">CGMCC 1.8984</strain>
    </source>
</reference>
<accession>A0A917PKQ6</accession>
<organism evidence="2 3">
    <name type="scientific">Agromyces bauzanensis</name>
    <dbReference type="NCBI Taxonomy" id="1308924"/>
    <lineage>
        <taxon>Bacteria</taxon>
        <taxon>Bacillati</taxon>
        <taxon>Actinomycetota</taxon>
        <taxon>Actinomycetes</taxon>
        <taxon>Micrococcales</taxon>
        <taxon>Microbacteriaceae</taxon>
        <taxon>Agromyces</taxon>
    </lineage>
</organism>
<feature type="compositionally biased region" description="Basic and acidic residues" evidence="1">
    <location>
        <begin position="11"/>
        <end position="22"/>
    </location>
</feature>
<protein>
    <submittedName>
        <fullName evidence="2">Uncharacterized protein</fullName>
    </submittedName>
</protein>
<comment type="caution">
    <text evidence="2">The sequence shown here is derived from an EMBL/GenBank/DDBJ whole genome shotgun (WGS) entry which is preliminary data.</text>
</comment>
<evidence type="ECO:0000256" key="1">
    <source>
        <dbReference type="SAM" id="MobiDB-lite"/>
    </source>
</evidence>